<dbReference type="EMBL" id="CAMAPF010000113">
    <property type="protein sequence ID" value="CAH9101851.1"/>
    <property type="molecule type" value="Genomic_DNA"/>
</dbReference>
<protein>
    <submittedName>
        <fullName evidence="1">Uncharacterized protein</fullName>
    </submittedName>
</protein>
<organism evidence="1 2">
    <name type="scientific">Cuscuta epithymum</name>
    <dbReference type="NCBI Taxonomy" id="186058"/>
    <lineage>
        <taxon>Eukaryota</taxon>
        <taxon>Viridiplantae</taxon>
        <taxon>Streptophyta</taxon>
        <taxon>Embryophyta</taxon>
        <taxon>Tracheophyta</taxon>
        <taxon>Spermatophyta</taxon>
        <taxon>Magnoliopsida</taxon>
        <taxon>eudicotyledons</taxon>
        <taxon>Gunneridae</taxon>
        <taxon>Pentapetalae</taxon>
        <taxon>asterids</taxon>
        <taxon>lamiids</taxon>
        <taxon>Solanales</taxon>
        <taxon>Convolvulaceae</taxon>
        <taxon>Cuscuteae</taxon>
        <taxon>Cuscuta</taxon>
        <taxon>Cuscuta subgen. Cuscuta</taxon>
    </lineage>
</organism>
<evidence type="ECO:0000313" key="2">
    <source>
        <dbReference type="Proteomes" id="UP001152523"/>
    </source>
</evidence>
<accession>A0AAV0DKG4</accession>
<comment type="caution">
    <text evidence="1">The sequence shown here is derived from an EMBL/GenBank/DDBJ whole genome shotgun (WGS) entry which is preliminary data.</text>
</comment>
<dbReference type="Proteomes" id="UP001152523">
    <property type="component" value="Unassembled WGS sequence"/>
</dbReference>
<evidence type="ECO:0000313" key="1">
    <source>
        <dbReference type="EMBL" id="CAH9101851.1"/>
    </source>
</evidence>
<proteinExistence type="predicted"/>
<reference evidence="1" key="1">
    <citation type="submission" date="2022-07" db="EMBL/GenBank/DDBJ databases">
        <authorList>
            <person name="Macas J."/>
            <person name="Novak P."/>
            <person name="Neumann P."/>
        </authorList>
    </citation>
    <scope>NUCLEOTIDE SEQUENCE</scope>
</reference>
<dbReference type="AlphaFoldDB" id="A0AAV0DKG4"/>
<keyword evidence="2" id="KW-1185">Reference proteome</keyword>
<name>A0AAV0DKG4_9ASTE</name>
<sequence length="103" mass="11914">MWFHSVLVYEAQSTSFLSNYQHKHNLPWLQRKLPCQDTGGLKDLLLFITQKKMIITASNVKNLVSGIQFSQTFNITNVVPLSEKNQYIAFMRSNISRHSKKQG</sequence>
<gene>
    <name evidence="1" type="ORF">CEPIT_LOCUS15754</name>
</gene>